<dbReference type="AlphaFoldDB" id="A0A5M3YTV0"/>
<sequence>MPRYTIVIRYDSLEAYQQHGAQIEQMTKDRFAEKGATEQTLFISTRSLPPIHTTSFVAPNTVTIDDLKQVQFPEGVHCDIHEEA</sequence>
<protein>
    <submittedName>
        <fullName evidence="1">Quinone oxidoreductase</fullName>
    </submittedName>
</protein>
<dbReference type="OrthoDB" id="4481923at2759"/>
<organism evidence="1 2">
    <name type="scientific">Aspergillus terreus</name>
    <dbReference type="NCBI Taxonomy" id="33178"/>
    <lineage>
        <taxon>Eukaryota</taxon>
        <taxon>Fungi</taxon>
        <taxon>Dikarya</taxon>
        <taxon>Ascomycota</taxon>
        <taxon>Pezizomycotina</taxon>
        <taxon>Eurotiomycetes</taxon>
        <taxon>Eurotiomycetidae</taxon>
        <taxon>Eurotiales</taxon>
        <taxon>Aspergillaceae</taxon>
        <taxon>Aspergillus</taxon>
        <taxon>Aspergillus subgen. Circumdati</taxon>
    </lineage>
</organism>
<comment type="caution">
    <text evidence="1">The sequence shown here is derived from an EMBL/GenBank/DDBJ whole genome shotgun (WGS) entry which is preliminary data.</text>
</comment>
<name>A0A5M3YTV0_ASPTE</name>
<dbReference type="EMBL" id="BLJY01000002">
    <property type="protein sequence ID" value="GFF13121.1"/>
    <property type="molecule type" value="Genomic_DNA"/>
</dbReference>
<evidence type="ECO:0000313" key="1">
    <source>
        <dbReference type="EMBL" id="GFF13121.1"/>
    </source>
</evidence>
<proteinExistence type="predicted"/>
<dbReference type="Proteomes" id="UP000452235">
    <property type="component" value="Unassembled WGS sequence"/>
</dbReference>
<accession>A0A5M3YTV0</accession>
<keyword evidence="2" id="KW-1185">Reference proteome</keyword>
<gene>
    <name evidence="1" type="ORF">ATEIFO6365_0002023100</name>
</gene>
<reference evidence="1 2" key="1">
    <citation type="submission" date="2020-01" db="EMBL/GenBank/DDBJ databases">
        <title>Aspergillus terreus IFO 6365 whole genome shotgun sequence.</title>
        <authorList>
            <person name="Kanamasa S."/>
            <person name="Takahashi H."/>
        </authorList>
    </citation>
    <scope>NUCLEOTIDE SEQUENCE [LARGE SCALE GENOMIC DNA]</scope>
    <source>
        <strain evidence="1 2">IFO 6365</strain>
    </source>
</reference>
<evidence type="ECO:0000313" key="2">
    <source>
        <dbReference type="Proteomes" id="UP000452235"/>
    </source>
</evidence>